<gene>
    <name evidence="1" type="ORF">G6F50_004268</name>
</gene>
<evidence type="ECO:0000313" key="1">
    <source>
        <dbReference type="EMBL" id="KAG1571831.1"/>
    </source>
</evidence>
<sequence>MRVPMDEVANETELYSRFIDPFLTGLFDDPDQGICLRWINDATLEAKAYADFTINRPDLCITKCCGVKWKSSLANGEAKPANSEKDRFALCNDLLKVAVFCKDGLDHQLMQGMLAIQIIGRTIKFYLLILPAKGLYVMLELATIKIPDSLQGLLRFVPELPNVLKILDVFHRVCVPVIDVASAKNRYTPTLPRQKFDQLFTISKDRKKPCHLKIRRN</sequence>
<dbReference type="EMBL" id="JAANIU010000502">
    <property type="protein sequence ID" value="KAG1571831.1"/>
    <property type="molecule type" value="Genomic_DNA"/>
</dbReference>
<dbReference type="Proteomes" id="UP000740926">
    <property type="component" value="Unassembled WGS sequence"/>
</dbReference>
<comment type="caution">
    <text evidence="1">The sequence shown here is derived from an EMBL/GenBank/DDBJ whole genome shotgun (WGS) entry which is preliminary data.</text>
</comment>
<dbReference type="AlphaFoldDB" id="A0A9P6Z795"/>
<accession>A0A9P6Z795</accession>
<protein>
    <submittedName>
        <fullName evidence="1">Uncharacterized protein</fullName>
    </submittedName>
</protein>
<evidence type="ECO:0000313" key="2">
    <source>
        <dbReference type="Proteomes" id="UP000740926"/>
    </source>
</evidence>
<keyword evidence="2" id="KW-1185">Reference proteome</keyword>
<reference evidence="1 2" key="1">
    <citation type="journal article" date="2020" name="Microb. Genom.">
        <title>Genetic diversity of clinical and environmental Mucorales isolates obtained from an investigation of mucormycosis cases among solid organ transplant recipients.</title>
        <authorList>
            <person name="Nguyen M.H."/>
            <person name="Kaul D."/>
            <person name="Muto C."/>
            <person name="Cheng S.J."/>
            <person name="Richter R.A."/>
            <person name="Bruno V.M."/>
            <person name="Liu G."/>
            <person name="Beyhan S."/>
            <person name="Sundermann A.J."/>
            <person name="Mounaud S."/>
            <person name="Pasculle A.W."/>
            <person name="Nierman W.C."/>
            <person name="Driscoll E."/>
            <person name="Cumbie R."/>
            <person name="Clancy C.J."/>
            <person name="Dupont C.L."/>
        </authorList>
    </citation>
    <scope>NUCLEOTIDE SEQUENCE [LARGE SCALE GENOMIC DNA]</scope>
    <source>
        <strain evidence="1 2">GL24</strain>
    </source>
</reference>
<organism evidence="1 2">
    <name type="scientific">Rhizopus delemar</name>
    <dbReference type="NCBI Taxonomy" id="936053"/>
    <lineage>
        <taxon>Eukaryota</taxon>
        <taxon>Fungi</taxon>
        <taxon>Fungi incertae sedis</taxon>
        <taxon>Mucoromycota</taxon>
        <taxon>Mucoromycotina</taxon>
        <taxon>Mucoromycetes</taxon>
        <taxon>Mucorales</taxon>
        <taxon>Mucorineae</taxon>
        <taxon>Rhizopodaceae</taxon>
        <taxon>Rhizopus</taxon>
    </lineage>
</organism>
<dbReference type="OMA" id="HFIICKD"/>
<proteinExistence type="predicted"/>
<name>A0A9P6Z795_9FUNG</name>